<accession>A0A3M8SME6</accession>
<keyword evidence="4" id="KW-1185">Reference proteome</keyword>
<dbReference type="Pfam" id="PF14559">
    <property type="entry name" value="TPR_19"/>
    <property type="match status" value="1"/>
</dbReference>
<dbReference type="EMBL" id="RIBS01000008">
    <property type="protein sequence ID" value="RNF82399.1"/>
    <property type="molecule type" value="Genomic_DNA"/>
</dbReference>
<feature type="region of interest" description="Disordered" evidence="1">
    <location>
        <begin position="148"/>
        <end position="197"/>
    </location>
</feature>
<dbReference type="SUPFAM" id="SSF48452">
    <property type="entry name" value="TPR-like"/>
    <property type="match status" value="1"/>
</dbReference>
<dbReference type="InterPro" id="IPR011990">
    <property type="entry name" value="TPR-like_helical_dom_sf"/>
</dbReference>
<gene>
    <name evidence="3" type="ORF">EER27_14715</name>
</gene>
<dbReference type="Proteomes" id="UP000267049">
    <property type="component" value="Unassembled WGS sequence"/>
</dbReference>
<evidence type="ECO:0000256" key="2">
    <source>
        <dbReference type="SAM" id="SignalP"/>
    </source>
</evidence>
<dbReference type="OrthoDB" id="6005230at2"/>
<dbReference type="AlphaFoldDB" id="A0A3M8SME6"/>
<organism evidence="3 4">
    <name type="scientific">Montanilutibacter psychrotolerans</name>
    <dbReference type="NCBI Taxonomy" id="1327343"/>
    <lineage>
        <taxon>Bacteria</taxon>
        <taxon>Pseudomonadati</taxon>
        <taxon>Pseudomonadota</taxon>
        <taxon>Gammaproteobacteria</taxon>
        <taxon>Lysobacterales</taxon>
        <taxon>Lysobacteraceae</taxon>
        <taxon>Montanilutibacter</taxon>
    </lineage>
</organism>
<evidence type="ECO:0000256" key="1">
    <source>
        <dbReference type="SAM" id="MobiDB-lite"/>
    </source>
</evidence>
<comment type="caution">
    <text evidence="3">The sequence shown here is derived from an EMBL/GenBank/DDBJ whole genome shotgun (WGS) entry which is preliminary data.</text>
</comment>
<sequence length="197" mass="20804">MRMKQYPSFVVVRCLVAATLLVSLTACVSNPKKGGGNYSQLIGQAESEVSAGRVEPALAAFNEAAKADPTNKEPWVRSAQLAFDAGNYGRAITAAEEVLRRDPADLVADSVLTVSGLRVAVQSLQRLQANGALATSDTARKEAEQLASALRSTMGESPSRASSTPAPCRGSRCGRPAARPQPQPQPQAKPSDENPFR</sequence>
<reference evidence="3 4" key="1">
    <citation type="submission" date="2018-11" db="EMBL/GenBank/DDBJ databases">
        <title>Lysobacter cryohumiis sp. nov., isolated from soil in the Tianshan Mountains, Xinjiang, China.</title>
        <authorList>
            <person name="Luo Y."/>
            <person name="Sheng H."/>
        </authorList>
    </citation>
    <scope>NUCLEOTIDE SEQUENCE [LARGE SCALE GENOMIC DNA]</scope>
    <source>
        <strain evidence="3 4">ZS60</strain>
    </source>
</reference>
<dbReference type="PROSITE" id="PS51257">
    <property type="entry name" value="PROKAR_LIPOPROTEIN"/>
    <property type="match status" value="1"/>
</dbReference>
<feature type="signal peptide" evidence="2">
    <location>
        <begin position="1"/>
        <end position="28"/>
    </location>
</feature>
<feature type="chain" id="PRO_5018175728" evidence="2">
    <location>
        <begin position="29"/>
        <end position="197"/>
    </location>
</feature>
<dbReference type="Gene3D" id="1.25.40.10">
    <property type="entry name" value="Tetratricopeptide repeat domain"/>
    <property type="match status" value="1"/>
</dbReference>
<name>A0A3M8SME6_9GAMM</name>
<feature type="compositionally biased region" description="Polar residues" evidence="1">
    <location>
        <begin position="150"/>
        <end position="165"/>
    </location>
</feature>
<evidence type="ECO:0000313" key="3">
    <source>
        <dbReference type="EMBL" id="RNF82399.1"/>
    </source>
</evidence>
<evidence type="ECO:0000313" key="4">
    <source>
        <dbReference type="Proteomes" id="UP000267049"/>
    </source>
</evidence>
<proteinExistence type="predicted"/>
<keyword evidence="2" id="KW-0732">Signal</keyword>
<protein>
    <submittedName>
        <fullName evidence="3">Uncharacterized protein</fullName>
    </submittedName>
</protein>